<organism evidence="1 2">
    <name type="scientific">Photobacterium kishitanii</name>
    <dbReference type="NCBI Taxonomy" id="318456"/>
    <lineage>
        <taxon>Bacteria</taxon>
        <taxon>Pseudomonadati</taxon>
        <taxon>Pseudomonadota</taxon>
        <taxon>Gammaproteobacteria</taxon>
        <taxon>Vibrionales</taxon>
        <taxon>Vibrionaceae</taxon>
        <taxon>Photobacterium</taxon>
    </lineage>
</organism>
<protein>
    <submittedName>
        <fullName evidence="1">Uncharacterized protein</fullName>
    </submittedName>
</protein>
<comment type="caution">
    <text evidence="1">The sequence shown here is derived from an EMBL/GenBank/DDBJ whole genome shotgun (WGS) entry which is preliminary data.</text>
</comment>
<evidence type="ECO:0000313" key="2">
    <source>
        <dbReference type="Proteomes" id="UP000241426"/>
    </source>
</evidence>
<reference evidence="1 2" key="1">
    <citation type="submission" date="2018-01" db="EMBL/GenBank/DDBJ databases">
        <title>Whole genome sequencing of Histamine producing bacteria.</title>
        <authorList>
            <person name="Butler K."/>
        </authorList>
    </citation>
    <scope>NUCLEOTIDE SEQUENCE [LARGE SCALE GENOMIC DNA]</scope>
    <source>
        <strain evidence="1 2">FS-7.2</strain>
    </source>
</reference>
<dbReference type="AlphaFoldDB" id="A0A2T3KJV2"/>
<gene>
    <name evidence="1" type="ORF">C9J27_06300</name>
</gene>
<dbReference type="Proteomes" id="UP000241426">
    <property type="component" value="Unassembled WGS sequence"/>
</dbReference>
<proteinExistence type="predicted"/>
<name>A0A2T3KJV2_9GAMM</name>
<dbReference type="EMBL" id="PYNF01000004">
    <property type="protein sequence ID" value="PSU99856.1"/>
    <property type="molecule type" value="Genomic_DNA"/>
</dbReference>
<evidence type="ECO:0000313" key="1">
    <source>
        <dbReference type="EMBL" id="PSU99856.1"/>
    </source>
</evidence>
<sequence>MTADFSYSDDEVDVIRKETVYDFADGVQIKYVIEYDDVAIDDNVCPECWINYQVVVDPFDTIKPSKKSFYNRCQQQFWLKTMMMASSDNHHD</sequence>
<accession>A0A2T3KJV2</accession>